<evidence type="ECO:0000313" key="1">
    <source>
        <dbReference type="EMBL" id="KAJ8678600.1"/>
    </source>
</evidence>
<protein>
    <submittedName>
        <fullName evidence="1">Uncharacterized protein</fullName>
    </submittedName>
</protein>
<comment type="caution">
    <text evidence="1">The sequence shown here is derived from an EMBL/GenBank/DDBJ whole genome shotgun (WGS) entry which is preliminary data.</text>
</comment>
<reference evidence="1" key="1">
    <citation type="submission" date="2023-04" db="EMBL/GenBank/DDBJ databases">
        <title>A chromosome-level genome assembly of the parasitoid wasp Eretmocerus hayati.</title>
        <authorList>
            <person name="Zhong Y."/>
            <person name="Liu S."/>
            <person name="Liu Y."/>
        </authorList>
    </citation>
    <scope>NUCLEOTIDE SEQUENCE</scope>
    <source>
        <strain evidence="1">ZJU_SS_LIU_2023</strain>
    </source>
</reference>
<organism evidence="1 2">
    <name type="scientific">Eretmocerus hayati</name>
    <dbReference type="NCBI Taxonomy" id="131215"/>
    <lineage>
        <taxon>Eukaryota</taxon>
        <taxon>Metazoa</taxon>
        <taxon>Ecdysozoa</taxon>
        <taxon>Arthropoda</taxon>
        <taxon>Hexapoda</taxon>
        <taxon>Insecta</taxon>
        <taxon>Pterygota</taxon>
        <taxon>Neoptera</taxon>
        <taxon>Endopterygota</taxon>
        <taxon>Hymenoptera</taxon>
        <taxon>Apocrita</taxon>
        <taxon>Proctotrupomorpha</taxon>
        <taxon>Chalcidoidea</taxon>
        <taxon>Aphelinidae</taxon>
        <taxon>Aphelininae</taxon>
        <taxon>Eretmocerus</taxon>
    </lineage>
</organism>
<gene>
    <name evidence="1" type="ORF">QAD02_014387</name>
</gene>
<dbReference type="EMBL" id="CM056742">
    <property type="protein sequence ID" value="KAJ8678600.1"/>
    <property type="molecule type" value="Genomic_DNA"/>
</dbReference>
<accession>A0ACC2P9Y8</accession>
<proteinExistence type="predicted"/>
<name>A0ACC2P9Y8_9HYME</name>
<dbReference type="Proteomes" id="UP001239111">
    <property type="component" value="Chromosome 2"/>
</dbReference>
<evidence type="ECO:0000313" key="2">
    <source>
        <dbReference type="Proteomes" id="UP001239111"/>
    </source>
</evidence>
<keyword evidence="2" id="KW-1185">Reference proteome</keyword>
<sequence>MPLFILESPPIWKRTELYPVFWSAYVPCGAAQLNAVQLSLEQIDVIRRLSEMNAQHLTLVTSVKGLIEAHREGKIASLIGVEGGHSLGNSLGVLRTFYGLGARYLTLTHACDTSW</sequence>